<evidence type="ECO:0000313" key="5">
    <source>
        <dbReference type="EMBL" id="AMD84816.1"/>
    </source>
</evidence>
<dbReference type="Gene3D" id="1.20.120.520">
    <property type="entry name" value="nmb1532 protein domain like"/>
    <property type="match status" value="1"/>
</dbReference>
<proteinExistence type="inferred from homology"/>
<dbReference type="SUPFAM" id="SSF47188">
    <property type="entry name" value="Hemerythrin-like"/>
    <property type="match status" value="1"/>
</dbReference>
<name>A0AAX2GWM6_9FLAO</name>
<evidence type="ECO:0000313" key="8">
    <source>
        <dbReference type="Proteomes" id="UP000215539"/>
    </source>
</evidence>
<dbReference type="KEGG" id="chg:AXF12_04375"/>
<dbReference type="EMBL" id="CP014227">
    <property type="protein sequence ID" value="AMD84816.1"/>
    <property type="molecule type" value="Genomic_DNA"/>
</dbReference>
<reference evidence="6 8" key="2">
    <citation type="submission" date="2017-06" db="EMBL/GenBank/DDBJ databases">
        <authorList>
            <consortium name="Pathogen Informatics"/>
        </authorList>
    </citation>
    <scope>NUCLEOTIDE SEQUENCE [LARGE SCALE GENOMIC DNA]</scope>
    <source>
        <strain evidence="6 8">NCTC12947</strain>
    </source>
</reference>
<accession>A0AAX2GWM6</accession>
<keyword evidence="2" id="KW-0479">Metal-binding</keyword>
<evidence type="ECO:0000256" key="3">
    <source>
        <dbReference type="ARBA" id="ARBA00023004"/>
    </source>
</evidence>
<dbReference type="GO" id="GO:0046872">
    <property type="term" value="F:metal ion binding"/>
    <property type="evidence" value="ECO:0007669"/>
    <property type="project" value="UniProtKB-KW"/>
</dbReference>
<keyword evidence="3" id="KW-0408">Iron</keyword>
<organism evidence="6 8">
    <name type="scientific">Capnocytophaga haemolytica</name>
    <dbReference type="NCBI Taxonomy" id="45243"/>
    <lineage>
        <taxon>Bacteria</taxon>
        <taxon>Pseudomonadati</taxon>
        <taxon>Bacteroidota</taxon>
        <taxon>Flavobacteriia</taxon>
        <taxon>Flavobacteriales</taxon>
        <taxon>Flavobacteriaceae</taxon>
        <taxon>Capnocytophaga</taxon>
    </lineage>
</organism>
<dbReference type="RefSeq" id="WP_066428647.1">
    <property type="nucleotide sequence ID" value="NZ_CP014227.1"/>
</dbReference>
<dbReference type="Pfam" id="PF01814">
    <property type="entry name" value="Hemerythrin"/>
    <property type="match status" value="1"/>
</dbReference>
<keyword evidence="7" id="KW-1185">Reference proteome</keyword>
<dbReference type="Proteomes" id="UP000215539">
    <property type="component" value="Chromosome 1"/>
</dbReference>
<feature type="domain" description="Hemerythrin-like" evidence="4">
    <location>
        <begin position="34"/>
        <end position="116"/>
    </location>
</feature>
<evidence type="ECO:0000259" key="4">
    <source>
        <dbReference type="Pfam" id="PF01814"/>
    </source>
</evidence>
<evidence type="ECO:0000313" key="6">
    <source>
        <dbReference type="EMBL" id="SNV07113.1"/>
    </source>
</evidence>
<comment type="similarity">
    <text evidence="1">Belongs to the hemerythrin family.</text>
</comment>
<protein>
    <submittedName>
        <fullName evidence="5">Hemerythrin</fullName>
    </submittedName>
    <submittedName>
        <fullName evidence="6">Uncharacterized conserved protein</fullName>
    </submittedName>
</protein>
<evidence type="ECO:0000313" key="7">
    <source>
        <dbReference type="Proteomes" id="UP000065822"/>
    </source>
</evidence>
<dbReference type="InterPro" id="IPR035938">
    <property type="entry name" value="Hemerythrin-like_sf"/>
</dbReference>
<gene>
    <name evidence="5" type="ORF">AXF12_04375</name>
    <name evidence="6" type="ORF">SAMEA44541418_00858</name>
</gene>
<dbReference type="EMBL" id="LT906449">
    <property type="protein sequence ID" value="SNV07113.1"/>
    <property type="molecule type" value="Genomic_DNA"/>
</dbReference>
<sequence>MKRNENIVLLSKDHHFGLLCAWKINKGLKDGISPERIATFVKFYWENNQCKHFEEEERYLFPYIDNELTRQALAEHQQMREMVGVIINQHDTEVLALFAELLKRHIRYEERELFPYMEAHLSDATLEEIGRNLGASHHTERDDYNDPFWL</sequence>
<evidence type="ECO:0000256" key="1">
    <source>
        <dbReference type="ARBA" id="ARBA00010587"/>
    </source>
</evidence>
<evidence type="ECO:0000256" key="2">
    <source>
        <dbReference type="ARBA" id="ARBA00022723"/>
    </source>
</evidence>
<reference evidence="5 7" key="1">
    <citation type="submission" date="2016-02" db="EMBL/GenBank/DDBJ databases">
        <authorList>
            <person name="Holder M.E."/>
            <person name="Ajami N.J."/>
            <person name="Petrosino J.F."/>
        </authorList>
    </citation>
    <scope>NUCLEOTIDE SEQUENCE [LARGE SCALE GENOMIC DNA]</scope>
    <source>
        <strain evidence="5 7">CCUG 32990</strain>
    </source>
</reference>
<dbReference type="InterPro" id="IPR012312">
    <property type="entry name" value="Hemerythrin-like"/>
</dbReference>
<dbReference type="AlphaFoldDB" id="A0AAX2GWM6"/>
<dbReference type="Proteomes" id="UP000065822">
    <property type="component" value="Chromosome"/>
</dbReference>